<protein>
    <submittedName>
        <fullName evidence="1">Uncharacterized protein</fullName>
    </submittedName>
</protein>
<evidence type="ECO:0000313" key="1">
    <source>
        <dbReference type="EMBL" id="MBA5244181.1"/>
    </source>
</evidence>
<proteinExistence type="predicted"/>
<dbReference type="EMBL" id="JACDTZ010000001">
    <property type="protein sequence ID" value="MBA5244181.1"/>
    <property type="molecule type" value="Genomic_DNA"/>
</dbReference>
<reference evidence="1 2" key="1">
    <citation type="submission" date="2020-07" db="EMBL/GenBank/DDBJ databases">
        <title>Draft genome and description of Corynebacterium haemomassiliense strain Marseile-Q3615 sp. nov.</title>
        <authorList>
            <person name="Boxberger M."/>
            <person name="La Scola B."/>
        </authorList>
    </citation>
    <scope>NUCLEOTIDE SEQUENCE [LARGE SCALE GENOMIC DNA]</scope>
    <source>
        <strain evidence="1 2">Marseille-Q3615</strain>
    </source>
</reference>
<keyword evidence="2" id="KW-1185">Reference proteome</keyword>
<dbReference type="AlphaFoldDB" id="A0A7W2EAJ2"/>
<sequence>MSTSRIKFDAIAQTARYGLSVKDDGNDVIKPPLMVDAPPVNVNPHLVVAAGLLWETSVVSTIEFDGALSIEVAEKWESSLGIKLDGSISKKEYIRAANTDLSVSSDGLIAETTPGRDQTHLKVVPSARFYGALKGIKESIIASNAWMFRESAIAQLCLGILFADEFMARSISVEGKLRDVDIERARVVLEPLSIDVDCEEIGEFDV</sequence>
<evidence type="ECO:0000313" key="2">
    <source>
        <dbReference type="Proteomes" id="UP000523682"/>
    </source>
</evidence>
<gene>
    <name evidence="1" type="ORF">H0193_05010</name>
</gene>
<dbReference type="RefSeq" id="WP_181888835.1">
    <property type="nucleotide sequence ID" value="NZ_JACDTZ010000001.1"/>
</dbReference>
<dbReference type="Proteomes" id="UP000523682">
    <property type="component" value="Unassembled WGS sequence"/>
</dbReference>
<organism evidence="1 2">
    <name type="scientific">Corynebacterium haemomassiliense</name>
    <dbReference type="NCBI Taxonomy" id="2754726"/>
    <lineage>
        <taxon>Bacteria</taxon>
        <taxon>Bacillati</taxon>
        <taxon>Actinomycetota</taxon>
        <taxon>Actinomycetes</taxon>
        <taxon>Mycobacteriales</taxon>
        <taxon>Corynebacteriaceae</taxon>
        <taxon>Corynebacterium</taxon>
    </lineage>
</organism>
<accession>A0A7W2EAJ2</accession>
<name>A0A7W2EAJ2_9CORY</name>
<comment type="caution">
    <text evidence="1">The sequence shown here is derived from an EMBL/GenBank/DDBJ whole genome shotgun (WGS) entry which is preliminary data.</text>
</comment>